<dbReference type="Proteomes" id="UP001162029">
    <property type="component" value="Unassembled WGS sequence"/>
</dbReference>
<feature type="compositionally biased region" description="Acidic residues" evidence="1">
    <location>
        <begin position="372"/>
        <end position="385"/>
    </location>
</feature>
<feature type="compositionally biased region" description="Low complexity" evidence="1">
    <location>
        <begin position="601"/>
        <end position="612"/>
    </location>
</feature>
<keyword evidence="2" id="KW-0472">Membrane</keyword>
<name>A0AAV0SX28_9STRA</name>
<feature type="compositionally biased region" description="Pro residues" evidence="1">
    <location>
        <begin position="278"/>
        <end position="293"/>
    </location>
</feature>
<dbReference type="AlphaFoldDB" id="A0AAV0SX28"/>
<reference evidence="3" key="1">
    <citation type="submission" date="2022-12" db="EMBL/GenBank/DDBJ databases">
        <authorList>
            <person name="Webb A."/>
        </authorList>
    </citation>
    <scope>NUCLEOTIDE SEQUENCE</scope>
    <source>
        <strain evidence="3">Pd1</strain>
    </source>
</reference>
<evidence type="ECO:0000313" key="4">
    <source>
        <dbReference type="Proteomes" id="UP001162029"/>
    </source>
</evidence>
<dbReference type="EMBL" id="CANTFM010000013">
    <property type="protein sequence ID" value="CAI5708296.1"/>
    <property type="molecule type" value="Genomic_DNA"/>
</dbReference>
<feature type="compositionally biased region" description="Basic and acidic residues" evidence="1">
    <location>
        <begin position="641"/>
        <end position="651"/>
    </location>
</feature>
<evidence type="ECO:0000256" key="2">
    <source>
        <dbReference type="SAM" id="Phobius"/>
    </source>
</evidence>
<keyword evidence="4" id="KW-1185">Reference proteome</keyword>
<organism evidence="3 4">
    <name type="scientific">Peronospora destructor</name>
    <dbReference type="NCBI Taxonomy" id="86335"/>
    <lineage>
        <taxon>Eukaryota</taxon>
        <taxon>Sar</taxon>
        <taxon>Stramenopiles</taxon>
        <taxon>Oomycota</taxon>
        <taxon>Peronosporomycetes</taxon>
        <taxon>Peronosporales</taxon>
        <taxon>Peronosporaceae</taxon>
        <taxon>Peronospora</taxon>
    </lineage>
</organism>
<feature type="compositionally biased region" description="Polar residues" evidence="1">
    <location>
        <begin position="659"/>
        <end position="709"/>
    </location>
</feature>
<evidence type="ECO:0000313" key="3">
    <source>
        <dbReference type="EMBL" id="CAI5708296.1"/>
    </source>
</evidence>
<proteinExistence type="predicted"/>
<protein>
    <submittedName>
        <fullName evidence="3">Uncharacterized protein</fullName>
    </submittedName>
</protein>
<feature type="region of interest" description="Disordered" evidence="1">
    <location>
        <begin position="581"/>
        <end position="612"/>
    </location>
</feature>
<feature type="compositionally biased region" description="Low complexity" evidence="1">
    <location>
        <begin position="403"/>
        <end position="416"/>
    </location>
</feature>
<keyword evidence="2" id="KW-1133">Transmembrane helix</keyword>
<feature type="compositionally biased region" description="Pro residues" evidence="1">
    <location>
        <begin position="251"/>
        <end position="260"/>
    </location>
</feature>
<feature type="region of interest" description="Disordered" evidence="1">
    <location>
        <begin position="531"/>
        <end position="550"/>
    </location>
</feature>
<feature type="compositionally biased region" description="Low complexity" evidence="1">
    <location>
        <begin position="320"/>
        <end position="342"/>
    </location>
</feature>
<feature type="transmembrane region" description="Helical" evidence="2">
    <location>
        <begin position="53"/>
        <end position="72"/>
    </location>
</feature>
<feature type="region of interest" description="Disordered" evidence="1">
    <location>
        <begin position="235"/>
        <end position="416"/>
    </location>
</feature>
<gene>
    <name evidence="3" type="ORF">PDE001_LOCUS51</name>
</gene>
<feature type="compositionally biased region" description="Low complexity" evidence="1">
    <location>
        <begin position="235"/>
        <end position="250"/>
    </location>
</feature>
<comment type="caution">
    <text evidence="3">The sequence shown here is derived from an EMBL/GenBank/DDBJ whole genome shotgun (WGS) entry which is preliminary data.</text>
</comment>
<accession>A0AAV0SX28</accession>
<evidence type="ECO:0000256" key="1">
    <source>
        <dbReference type="SAM" id="MobiDB-lite"/>
    </source>
</evidence>
<sequence length="709" mass="73821">MSCKTVIVWKSSGLWRNRTHAQVHRQSFSILELLGPRQQVFMKRSQQSHASRFWSSLLVLAVLMIFATATAAQTEESPVVLPTAISDSVTKLDANALVSTDATPATVVPAREHDATSLSANALMPTLATVTEFPATGSSSTTPSVATIPGVATIEAPPAATAVASAVTGSTAGAEAPTSEVPTPAPGATEVLTPPLVPNDAQTAAPPVATSAIITLQNATEIPAAPPIATEAPTAASVATNASTTTSASTPLPPAVPMPGPVATTQAPPAASNTTVAPPMPAPAATAPKPPTSTPATADTTAFRPPMPPSDASKLKTAESSGTDSTSKSSSSTSKNAAGATKELADDSVADTPTGDTEGSSGLLKLAPILPDDTDADADTDTDTDTDIKTDIVDAPTNDYDSDSAPSNASTSSPHSQSLNDWELVLVIMGAVCAVVASIFFMHKRTAAANRRLRDTVSRRALESFFWRNRVTVVRETTLSSNAEPLTPRNDIPITTSFGERSRVKTSMPIPESEAKDLDRNTQLNSTTRIVASPDDYDGNKHDSFTDPKSSSVSFNIPVTTHYAYLDMSFVSIGSNAPSISSSQSSIFEEGPGTMNRTERSSNGFSVSNMSSDGGTCRLTSQLLNRFAVPLSMSKSAPTSDTRDSSRRSDDCSVDESYTESFTTQLSSTNDSFISIGENSTSQSTQDIDDNSSTTSDLSEKSAQNEGEI</sequence>
<feature type="region of interest" description="Disordered" evidence="1">
    <location>
        <begin position="171"/>
        <end position="190"/>
    </location>
</feature>
<keyword evidence="2" id="KW-0812">Transmembrane</keyword>
<feature type="region of interest" description="Disordered" evidence="1">
    <location>
        <begin position="634"/>
        <end position="709"/>
    </location>
</feature>